<sequence length="106" mass="11364">MAVTNESGALIGKIESDKLNNFTSTVRLLSSTDQNNRISTKIFLKKGKEELNGIINGYDSKKKKMLTMNILKSDADGDVKKGDLVETSGAGGVFPQGLTIGKVSEN</sequence>
<dbReference type="Pfam" id="PF04085">
    <property type="entry name" value="MreC"/>
    <property type="match status" value="1"/>
</dbReference>
<dbReference type="InterPro" id="IPR007221">
    <property type="entry name" value="MreC"/>
</dbReference>
<accession>A0A5S9MDP5</accession>
<name>A0A5S9MDP5_BACIA</name>
<dbReference type="AlphaFoldDB" id="A0A5S9MDP5"/>
<dbReference type="EMBL" id="AP021906">
    <property type="protein sequence ID" value="BBP91233.1"/>
    <property type="molecule type" value="Genomic_DNA"/>
</dbReference>
<dbReference type="GO" id="GO:0008360">
    <property type="term" value="P:regulation of cell shape"/>
    <property type="evidence" value="ECO:0007669"/>
    <property type="project" value="InterPro"/>
</dbReference>
<reference evidence="2 3" key="1">
    <citation type="submission" date="2019-12" db="EMBL/GenBank/DDBJ databases">
        <title>Full genome sequence of a Bacillus safensis strain isolated from commercially available natto in Indonesia.</title>
        <authorList>
            <person name="Yoshida M."/>
            <person name="Uomi M."/>
            <person name="Waturangi D."/>
            <person name="Ekaputri J.J."/>
            <person name="Setiamarga D.H.E."/>
        </authorList>
    </citation>
    <scope>NUCLEOTIDE SEQUENCE [LARGE SCALE GENOMIC DNA]</scope>
    <source>
        <strain evidence="2 3">IDN1</strain>
    </source>
</reference>
<dbReference type="PANTHER" id="PTHR34138">
    <property type="entry name" value="CELL SHAPE-DETERMINING PROTEIN MREC"/>
    <property type="match status" value="1"/>
</dbReference>
<evidence type="ECO:0000313" key="3">
    <source>
        <dbReference type="Proteomes" id="UP000464658"/>
    </source>
</evidence>
<dbReference type="InterPro" id="IPR055342">
    <property type="entry name" value="MreC_beta-barrel_core"/>
</dbReference>
<proteinExistence type="predicted"/>
<organism evidence="2 3">
    <name type="scientific">Bacillus safensis</name>
    <dbReference type="NCBI Taxonomy" id="561879"/>
    <lineage>
        <taxon>Bacteria</taxon>
        <taxon>Bacillati</taxon>
        <taxon>Bacillota</taxon>
        <taxon>Bacilli</taxon>
        <taxon>Bacillales</taxon>
        <taxon>Bacillaceae</taxon>
        <taxon>Bacillus</taxon>
    </lineage>
</organism>
<evidence type="ECO:0000259" key="1">
    <source>
        <dbReference type="Pfam" id="PF04085"/>
    </source>
</evidence>
<evidence type="ECO:0000313" key="2">
    <source>
        <dbReference type="EMBL" id="BBP91233.1"/>
    </source>
</evidence>
<gene>
    <name evidence="2" type="ORF">BsIDN1_48510</name>
</gene>
<feature type="domain" description="Rod shape-determining protein MreC beta-barrel core" evidence="1">
    <location>
        <begin position="1"/>
        <end position="105"/>
    </location>
</feature>
<dbReference type="GO" id="GO:0005886">
    <property type="term" value="C:plasma membrane"/>
    <property type="evidence" value="ECO:0007669"/>
    <property type="project" value="TreeGrafter"/>
</dbReference>
<dbReference type="InterPro" id="IPR042175">
    <property type="entry name" value="Cell/Rod_MreC_2"/>
</dbReference>
<protein>
    <recommendedName>
        <fullName evidence="1">Rod shape-determining protein MreC beta-barrel core domain-containing protein</fullName>
    </recommendedName>
</protein>
<dbReference type="Gene3D" id="2.40.10.350">
    <property type="entry name" value="Rod shape-determining protein MreC, domain 2"/>
    <property type="match status" value="1"/>
</dbReference>
<dbReference type="Proteomes" id="UP000464658">
    <property type="component" value="Chromosome"/>
</dbReference>
<dbReference type="PANTHER" id="PTHR34138:SF1">
    <property type="entry name" value="CELL SHAPE-DETERMINING PROTEIN MREC"/>
    <property type="match status" value="1"/>
</dbReference>